<dbReference type="GO" id="GO:0000272">
    <property type="term" value="P:polysaccharide catabolic process"/>
    <property type="evidence" value="ECO:0007669"/>
    <property type="project" value="UniProtKB-KW"/>
</dbReference>
<keyword evidence="8" id="KW-0326">Glycosidase</keyword>
<evidence type="ECO:0000256" key="5">
    <source>
        <dbReference type="ARBA" id="ARBA00022729"/>
    </source>
</evidence>
<evidence type="ECO:0000256" key="10">
    <source>
        <dbReference type="ARBA" id="ARBA00023326"/>
    </source>
</evidence>
<evidence type="ECO:0000256" key="3">
    <source>
        <dbReference type="ARBA" id="ARBA00022512"/>
    </source>
</evidence>
<evidence type="ECO:0000313" key="13">
    <source>
        <dbReference type="Proteomes" id="UP000887229"/>
    </source>
</evidence>
<evidence type="ECO:0000256" key="1">
    <source>
        <dbReference type="ARBA" id="ARBA00004191"/>
    </source>
</evidence>
<feature type="region of interest" description="Disordered" evidence="11">
    <location>
        <begin position="116"/>
        <end position="158"/>
    </location>
</feature>
<dbReference type="InterPro" id="IPR051526">
    <property type="entry name" value="Beta-Glucosidase_SUN"/>
</dbReference>
<dbReference type="OrthoDB" id="5339822at2759"/>
<feature type="region of interest" description="Disordered" evidence="11">
    <location>
        <begin position="82"/>
        <end position="104"/>
    </location>
</feature>
<dbReference type="Pfam" id="PF03856">
    <property type="entry name" value="SUN"/>
    <property type="match status" value="1"/>
</dbReference>
<evidence type="ECO:0000313" key="12">
    <source>
        <dbReference type="EMBL" id="KAG9253514.1"/>
    </source>
</evidence>
<gene>
    <name evidence="12" type="ORF">F5Z01DRAFT_688353</name>
</gene>
<keyword evidence="7" id="KW-0119">Carbohydrate metabolism</keyword>
<keyword evidence="6" id="KW-0378">Hydrolase</keyword>
<name>A0A9P8CN86_9HYPO</name>
<dbReference type="PANTHER" id="PTHR31316:SF0">
    <property type="entry name" value="SECRETED BETA-GLUCOSIDASE SIM1-RELATED"/>
    <property type="match status" value="1"/>
</dbReference>
<keyword evidence="3" id="KW-0134">Cell wall</keyword>
<dbReference type="GO" id="GO:0031505">
    <property type="term" value="P:fungal-type cell wall organization"/>
    <property type="evidence" value="ECO:0007669"/>
    <property type="project" value="TreeGrafter"/>
</dbReference>
<dbReference type="RefSeq" id="XP_046117438.1">
    <property type="nucleotide sequence ID" value="XM_046266044.1"/>
</dbReference>
<comment type="similarity">
    <text evidence="2">Belongs to the SUN family.</text>
</comment>
<keyword evidence="5" id="KW-0732">Signal</keyword>
<evidence type="ECO:0000256" key="7">
    <source>
        <dbReference type="ARBA" id="ARBA00023277"/>
    </source>
</evidence>
<evidence type="ECO:0000256" key="11">
    <source>
        <dbReference type="SAM" id="MobiDB-lite"/>
    </source>
</evidence>
<dbReference type="AlphaFoldDB" id="A0A9P8CN86"/>
<dbReference type="InterPro" id="IPR005556">
    <property type="entry name" value="SUN"/>
</dbReference>
<keyword evidence="13" id="KW-1185">Reference proteome</keyword>
<feature type="compositionally biased region" description="Pro residues" evidence="11">
    <location>
        <begin position="89"/>
        <end position="98"/>
    </location>
</feature>
<dbReference type="PANTHER" id="PTHR31316">
    <property type="entry name" value="BETA-GLUCOSIDASE-LIKE PROTEIN NCA3, MITOCHONDRIAL-RELATED"/>
    <property type="match status" value="1"/>
</dbReference>
<dbReference type="GO" id="GO:0009277">
    <property type="term" value="C:fungal-type cell wall"/>
    <property type="evidence" value="ECO:0007669"/>
    <property type="project" value="TreeGrafter"/>
</dbReference>
<dbReference type="EMBL" id="MU251257">
    <property type="protein sequence ID" value="KAG9253514.1"/>
    <property type="molecule type" value="Genomic_DNA"/>
</dbReference>
<sequence length="433" mass="46071">MRYTQYTLAATLVAGAAAAGGHQHGHQQFHARHVARVEERDAPDAVTAWVAGPTETVYVLDGEQIEADEAKDRIDGGELTIIGESTPTFVPPPPPAPKPTTTSEAPELGAQFIEKTTSSSEAPEPETTTSSAAPTTSAAPAKSSTPKPVTGGGVDTPFPDNKVKCSDFPSDYGAVGLDWLGFHGWSGLQQVPDFVLGSLKSIVDIRTGISGDNCDSGTMCSYACPAGYQKTQFPEAQGSTLESIGGLYCDSEGMLRLTHDPNGDGEYPLCMKGEGGVFIQNDLDEVVSTCRTDYPGTEGMYIPAVAGPGDKVELCNPDQNYYVWDNKGTSAQYYVNPKGFDKEEACVWKSDTFPDKLGNWAPVIAGVGYTDDGNTFLSIFQNSPMSTAKLDFNIEIVGDVNSKCSYIDGKWTGGSNGCTTAFKKGGKATFRYF</sequence>
<keyword evidence="9" id="KW-0961">Cell wall biogenesis/degradation</keyword>
<comment type="subcellular location">
    <subcellularLocation>
        <location evidence="1">Secreted</location>
        <location evidence="1">Cell wall</location>
    </subcellularLocation>
</comment>
<keyword evidence="4" id="KW-0964">Secreted</keyword>
<evidence type="ECO:0000256" key="9">
    <source>
        <dbReference type="ARBA" id="ARBA00023316"/>
    </source>
</evidence>
<dbReference type="GO" id="GO:0016798">
    <property type="term" value="F:hydrolase activity, acting on glycosyl bonds"/>
    <property type="evidence" value="ECO:0007669"/>
    <property type="project" value="UniProtKB-KW"/>
</dbReference>
<comment type="caution">
    <text evidence="12">The sequence shown here is derived from an EMBL/GenBank/DDBJ whole genome shotgun (WGS) entry which is preliminary data.</text>
</comment>
<dbReference type="Proteomes" id="UP000887229">
    <property type="component" value="Unassembled WGS sequence"/>
</dbReference>
<protein>
    <submittedName>
        <fullName evidence="12">SUN domain-containing protein</fullName>
    </submittedName>
</protein>
<dbReference type="GO" id="GO:0009986">
    <property type="term" value="C:cell surface"/>
    <property type="evidence" value="ECO:0007669"/>
    <property type="project" value="TreeGrafter"/>
</dbReference>
<feature type="compositionally biased region" description="Low complexity" evidence="11">
    <location>
        <begin position="116"/>
        <end position="148"/>
    </location>
</feature>
<proteinExistence type="inferred from homology"/>
<evidence type="ECO:0000256" key="6">
    <source>
        <dbReference type="ARBA" id="ARBA00022801"/>
    </source>
</evidence>
<evidence type="ECO:0000256" key="8">
    <source>
        <dbReference type="ARBA" id="ARBA00023295"/>
    </source>
</evidence>
<keyword evidence="10" id="KW-0624">Polysaccharide degradation</keyword>
<evidence type="ECO:0000256" key="2">
    <source>
        <dbReference type="ARBA" id="ARBA00010579"/>
    </source>
</evidence>
<dbReference type="GeneID" id="70296947"/>
<evidence type="ECO:0000256" key="4">
    <source>
        <dbReference type="ARBA" id="ARBA00022525"/>
    </source>
</evidence>
<reference evidence="12" key="1">
    <citation type="journal article" date="2021" name="IMA Fungus">
        <title>Genomic characterization of three marine fungi, including Emericellopsis atlantica sp. nov. with signatures of a generalist lifestyle and marine biomass degradation.</title>
        <authorList>
            <person name="Hagestad O.C."/>
            <person name="Hou L."/>
            <person name="Andersen J.H."/>
            <person name="Hansen E.H."/>
            <person name="Altermark B."/>
            <person name="Li C."/>
            <person name="Kuhnert E."/>
            <person name="Cox R.J."/>
            <person name="Crous P.W."/>
            <person name="Spatafora J.W."/>
            <person name="Lail K."/>
            <person name="Amirebrahimi M."/>
            <person name="Lipzen A."/>
            <person name="Pangilinan J."/>
            <person name="Andreopoulos W."/>
            <person name="Hayes R.D."/>
            <person name="Ng V."/>
            <person name="Grigoriev I.V."/>
            <person name="Jackson S.A."/>
            <person name="Sutton T.D.S."/>
            <person name="Dobson A.D.W."/>
            <person name="Rama T."/>
        </authorList>
    </citation>
    <scope>NUCLEOTIDE SEQUENCE</scope>
    <source>
        <strain evidence="12">TS7</strain>
    </source>
</reference>
<accession>A0A9P8CN86</accession>
<organism evidence="12 13">
    <name type="scientific">Emericellopsis atlantica</name>
    <dbReference type="NCBI Taxonomy" id="2614577"/>
    <lineage>
        <taxon>Eukaryota</taxon>
        <taxon>Fungi</taxon>
        <taxon>Dikarya</taxon>
        <taxon>Ascomycota</taxon>
        <taxon>Pezizomycotina</taxon>
        <taxon>Sordariomycetes</taxon>
        <taxon>Hypocreomycetidae</taxon>
        <taxon>Hypocreales</taxon>
        <taxon>Bionectriaceae</taxon>
        <taxon>Emericellopsis</taxon>
    </lineage>
</organism>